<proteinExistence type="predicted"/>
<evidence type="ECO:0000313" key="4">
    <source>
        <dbReference type="EMBL" id="KAJ8940974.1"/>
    </source>
</evidence>
<accession>A0AAV8XPZ8</accession>
<dbReference type="Proteomes" id="UP001162156">
    <property type="component" value="Unassembled WGS sequence"/>
</dbReference>
<dbReference type="Pfam" id="PF13359">
    <property type="entry name" value="DDE_Tnp_4"/>
    <property type="match status" value="1"/>
</dbReference>
<protein>
    <recommendedName>
        <fullName evidence="3">DDE Tnp4 domain-containing protein</fullName>
    </recommendedName>
</protein>
<keyword evidence="5" id="KW-1185">Reference proteome</keyword>
<evidence type="ECO:0000313" key="5">
    <source>
        <dbReference type="Proteomes" id="UP001162156"/>
    </source>
</evidence>
<dbReference type="InterPro" id="IPR027806">
    <property type="entry name" value="HARBI1_dom"/>
</dbReference>
<evidence type="ECO:0000259" key="3">
    <source>
        <dbReference type="Pfam" id="PF13359"/>
    </source>
</evidence>
<feature type="domain" description="DDE Tnp4" evidence="3">
    <location>
        <begin position="89"/>
        <end position="193"/>
    </location>
</feature>
<dbReference type="AlphaFoldDB" id="A0AAV8XPZ8"/>
<evidence type="ECO:0000256" key="2">
    <source>
        <dbReference type="ARBA" id="ARBA00022723"/>
    </source>
</evidence>
<keyword evidence="2" id="KW-0479">Metal-binding</keyword>
<dbReference type="EMBL" id="JANEYF010002919">
    <property type="protein sequence ID" value="KAJ8940974.1"/>
    <property type="molecule type" value="Genomic_DNA"/>
</dbReference>
<sequence>MFFDPCVSFKAFVHASRVYLASGCSYKDLHYTYRVGVSTIRNIIREVTQSIWNNLCTEFMALPDTSDKWEKIADGFWRITNFPYCLGAVDGKHIREKKPDNSASNFNYKEYFSIVLLAVVDSEYRFVYLNVGSYGKDCDSSILKESVLWKKLIQGTLNIPTPRPLGEQSQVNVPSVFIGDEGFGLHNNLCLVVHIWTRQKEYLITD</sequence>
<evidence type="ECO:0000256" key="1">
    <source>
        <dbReference type="ARBA" id="ARBA00001968"/>
    </source>
</evidence>
<organism evidence="4 5">
    <name type="scientific">Rhamnusium bicolor</name>
    <dbReference type="NCBI Taxonomy" id="1586634"/>
    <lineage>
        <taxon>Eukaryota</taxon>
        <taxon>Metazoa</taxon>
        <taxon>Ecdysozoa</taxon>
        <taxon>Arthropoda</taxon>
        <taxon>Hexapoda</taxon>
        <taxon>Insecta</taxon>
        <taxon>Pterygota</taxon>
        <taxon>Neoptera</taxon>
        <taxon>Endopterygota</taxon>
        <taxon>Coleoptera</taxon>
        <taxon>Polyphaga</taxon>
        <taxon>Cucujiformia</taxon>
        <taxon>Chrysomeloidea</taxon>
        <taxon>Cerambycidae</taxon>
        <taxon>Lepturinae</taxon>
        <taxon>Rhagiini</taxon>
        <taxon>Rhamnusium</taxon>
    </lineage>
</organism>
<comment type="cofactor">
    <cofactor evidence="1">
        <name>a divalent metal cation</name>
        <dbReference type="ChEBI" id="CHEBI:60240"/>
    </cofactor>
</comment>
<reference evidence="4" key="1">
    <citation type="journal article" date="2023" name="Insect Mol. Biol.">
        <title>Genome sequencing provides insights into the evolution of gene families encoding plant cell wall-degrading enzymes in longhorned beetles.</title>
        <authorList>
            <person name="Shin N.R."/>
            <person name="Okamura Y."/>
            <person name="Kirsch R."/>
            <person name="Pauchet Y."/>
        </authorList>
    </citation>
    <scope>NUCLEOTIDE SEQUENCE</scope>
    <source>
        <strain evidence="4">RBIC_L_NR</strain>
    </source>
</reference>
<name>A0AAV8XPZ8_9CUCU</name>
<comment type="caution">
    <text evidence="4">The sequence shown here is derived from an EMBL/GenBank/DDBJ whole genome shotgun (WGS) entry which is preliminary data.</text>
</comment>
<gene>
    <name evidence="4" type="ORF">NQ314_010526</name>
</gene>
<dbReference type="GO" id="GO:0046872">
    <property type="term" value="F:metal ion binding"/>
    <property type="evidence" value="ECO:0007669"/>
    <property type="project" value="UniProtKB-KW"/>
</dbReference>